<dbReference type="EMBL" id="HACA01033550">
    <property type="protein sequence ID" value="CDW50911.1"/>
    <property type="molecule type" value="Transcribed_RNA"/>
</dbReference>
<sequence length="49" mass="5728">KPNKLSIRVIQSSTPEHFHNQENSYDSLKYIGEPEVFVSCFYICNYKSS</sequence>
<evidence type="ECO:0000313" key="1">
    <source>
        <dbReference type="EMBL" id="CDW50911.1"/>
    </source>
</evidence>
<reference evidence="1" key="1">
    <citation type="submission" date="2014-05" db="EMBL/GenBank/DDBJ databases">
        <authorList>
            <person name="Chronopoulou M."/>
        </authorList>
    </citation>
    <scope>NUCLEOTIDE SEQUENCE</scope>
    <source>
        <tissue evidence="1">Whole organism</tissue>
    </source>
</reference>
<proteinExistence type="predicted"/>
<protein>
    <submittedName>
        <fullName evidence="1">Uncharacterized protein</fullName>
    </submittedName>
</protein>
<feature type="non-terminal residue" evidence="1">
    <location>
        <position position="1"/>
    </location>
</feature>
<dbReference type="AlphaFoldDB" id="A0A0K2VLL8"/>
<name>A0A0K2VLL8_LEPSM</name>
<organism evidence="1">
    <name type="scientific">Lepeophtheirus salmonis</name>
    <name type="common">Salmon louse</name>
    <name type="synonym">Caligus salmonis</name>
    <dbReference type="NCBI Taxonomy" id="72036"/>
    <lineage>
        <taxon>Eukaryota</taxon>
        <taxon>Metazoa</taxon>
        <taxon>Ecdysozoa</taxon>
        <taxon>Arthropoda</taxon>
        <taxon>Crustacea</taxon>
        <taxon>Multicrustacea</taxon>
        <taxon>Hexanauplia</taxon>
        <taxon>Copepoda</taxon>
        <taxon>Siphonostomatoida</taxon>
        <taxon>Caligidae</taxon>
        <taxon>Lepeophtheirus</taxon>
    </lineage>
</organism>
<accession>A0A0K2VLL8</accession>